<dbReference type="Proteomes" id="UP000317977">
    <property type="component" value="Unassembled WGS sequence"/>
</dbReference>
<organism evidence="1 2">
    <name type="scientific">Rubripirellula reticaptiva</name>
    <dbReference type="NCBI Taxonomy" id="2528013"/>
    <lineage>
        <taxon>Bacteria</taxon>
        <taxon>Pseudomonadati</taxon>
        <taxon>Planctomycetota</taxon>
        <taxon>Planctomycetia</taxon>
        <taxon>Pirellulales</taxon>
        <taxon>Pirellulaceae</taxon>
        <taxon>Rubripirellula</taxon>
    </lineage>
</organism>
<sequence length="395" mass="43282">MGMFYAYGGALIDENEIQAKTESGEFASFARSAMKAPADASIDFSTGRLTAADLRGPMVSPVATRTPFEAIGIGKPLTIEIRHIYTGRYPKRNLFHRSSDMIVTSAIKSSPVLSEASTAINMMRKDVCPRTGFSTPHADEFGTPVVFYTSALTQRNSSLTIKFGFDEFPGDELERFGQILADAAGMPLFAAAGLQLHGASAIAKLVGRLGESLFDRRAAFRATESITFARPGSTIPVANFALMMQDDEDERRILRTHVISGGRLVHAETNRPYDGDIPYVVISLDGRRNDELKHFMSESAVSVMLSDLTSGAGVDSAHMDELREAVAVYHDYRLRRRADRIADKMSHESPESYEGKRLAIEYSALVANINEAALKPIRVAEQNTPLFVNPVRHAA</sequence>
<name>A0A5C6FBG5_9BACT</name>
<dbReference type="OrthoDB" id="5117805at2"/>
<keyword evidence="2" id="KW-1185">Reference proteome</keyword>
<accession>A0A5C6FBG5</accession>
<comment type="caution">
    <text evidence="1">The sequence shown here is derived from an EMBL/GenBank/DDBJ whole genome shotgun (WGS) entry which is preliminary data.</text>
</comment>
<evidence type="ECO:0000313" key="2">
    <source>
        <dbReference type="Proteomes" id="UP000317977"/>
    </source>
</evidence>
<reference evidence="1 2" key="1">
    <citation type="submission" date="2019-02" db="EMBL/GenBank/DDBJ databases">
        <title>Deep-cultivation of Planctomycetes and their phenomic and genomic characterization uncovers novel biology.</title>
        <authorList>
            <person name="Wiegand S."/>
            <person name="Jogler M."/>
            <person name="Boedeker C."/>
            <person name="Pinto D."/>
            <person name="Vollmers J."/>
            <person name="Rivas-Marin E."/>
            <person name="Kohn T."/>
            <person name="Peeters S.H."/>
            <person name="Heuer A."/>
            <person name="Rast P."/>
            <person name="Oberbeckmann S."/>
            <person name="Bunk B."/>
            <person name="Jeske O."/>
            <person name="Meyerdierks A."/>
            <person name="Storesund J.E."/>
            <person name="Kallscheuer N."/>
            <person name="Luecker S."/>
            <person name="Lage O.M."/>
            <person name="Pohl T."/>
            <person name="Merkel B.J."/>
            <person name="Hornburger P."/>
            <person name="Mueller R.-W."/>
            <person name="Bruemmer F."/>
            <person name="Labrenz M."/>
            <person name="Spormann A.M."/>
            <person name="Op Den Camp H."/>
            <person name="Overmann J."/>
            <person name="Amann R."/>
            <person name="Jetten M.S.M."/>
            <person name="Mascher T."/>
            <person name="Medema M.H."/>
            <person name="Devos D.P."/>
            <person name="Kaster A.-K."/>
            <person name="Ovreas L."/>
            <person name="Rohde M."/>
            <person name="Galperin M.Y."/>
            <person name="Jogler C."/>
        </authorList>
    </citation>
    <scope>NUCLEOTIDE SEQUENCE [LARGE SCALE GENOMIC DNA]</scope>
    <source>
        <strain evidence="1 2">Poly59</strain>
    </source>
</reference>
<protein>
    <submittedName>
        <fullName evidence="1">Uncharacterized protein</fullName>
    </submittedName>
</protein>
<dbReference type="EMBL" id="SJPX01000001">
    <property type="protein sequence ID" value="TWU57614.1"/>
    <property type="molecule type" value="Genomic_DNA"/>
</dbReference>
<dbReference type="RefSeq" id="WP_146532487.1">
    <property type="nucleotide sequence ID" value="NZ_SJPX01000001.1"/>
</dbReference>
<evidence type="ECO:0000313" key="1">
    <source>
        <dbReference type="EMBL" id="TWU57614.1"/>
    </source>
</evidence>
<proteinExistence type="predicted"/>
<dbReference type="AlphaFoldDB" id="A0A5C6FBG5"/>
<gene>
    <name evidence="1" type="ORF">Poly59_05210</name>
</gene>